<dbReference type="GO" id="GO:0000155">
    <property type="term" value="F:phosphorelay sensor kinase activity"/>
    <property type="evidence" value="ECO:0007669"/>
    <property type="project" value="InterPro"/>
</dbReference>
<evidence type="ECO:0000313" key="14">
    <source>
        <dbReference type="Proteomes" id="UP000315017"/>
    </source>
</evidence>
<feature type="modified residue" description="4-aspartylphosphate" evidence="6">
    <location>
        <position position="910"/>
    </location>
</feature>
<dbReference type="InterPro" id="IPR001789">
    <property type="entry name" value="Sig_transdc_resp-reg_receiver"/>
</dbReference>
<evidence type="ECO:0000259" key="9">
    <source>
        <dbReference type="PROSITE" id="PS50109"/>
    </source>
</evidence>
<evidence type="ECO:0000256" key="1">
    <source>
        <dbReference type="ARBA" id="ARBA00000085"/>
    </source>
</evidence>
<evidence type="ECO:0000259" key="10">
    <source>
        <dbReference type="PROSITE" id="PS50110"/>
    </source>
</evidence>
<dbReference type="NCBIfam" id="TIGR00229">
    <property type="entry name" value="sensory_box"/>
    <property type="match status" value="3"/>
</dbReference>
<dbReference type="Pfam" id="PF00512">
    <property type="entry name" value="HisKA"/>
    <property type="match status" value="1"/>
</dbReference>
<dbReference type="InterPro" id="IPR004358">
    <property type="entry name" value="Sig_transdc_His_kin-like_C"/>
</dbReference>
<dbReference type="AlphaFoldDB" id="A0A517YKG3"/>
<dbReference type="SUPFAM" id="SSF55785">
    <property type="entry name" value="PYP-like sensor domain (PAS domain)"/>
    <property type="match status" value="3"/>
</dbReference>
<dbReference type="PROSITE" id="PS50109">
    <property type="entry name" value="HIS_KIN"/>
    <property type="match status" value="1"/>
</dbReference>
<dbReference type="SMART" id="SM00086">
    <property type="entry name" value="PAC"/>
    <property type="match status" value="3"/>
</dbReference>
<keyword evidence="5 13" id="KW-0418">Kinase</keyword>
<evidence type="ECO:0000256" key="8">
    <source>
        <dbReference type="SAM" id="Phobius"/>
    </source>
</evidence>
<comment type="catalytic activity">
    <reaction evidence="1">
        <text>ATP + protein L-histidine = ADP + protein N-phospho-L-histidine.</text>
        <dbReference type="EC" id="2.7.13.3"/>
    </reaction>
</comment>
<evidence type="ECO:0000256" key="2">
    <source>
        <dbReference type="ARBA" id="ARBA00012438"/>
    </source>
</evidence>
<sequence length="980" mass="109794">MSFLFRLFDSAGFPARWSCGPGWSESPWLGWLHILSDLGIWSAYFAIPLVLIYFIVQRKDLPFRRIFVLFGAFILLCGATHLVDAAIFWWPIYRFAGVLKFVTAVVSWGTVVALVQVVPRVLAMRAPEELEREIAARTKAENELQLTNAELEQRVEKRTLELSQAMTELAAERELLHTTLASIGDAVIATDINSKVTFLNSVAEQLTAWTNEEARGVQLETVFNIVNESTRQPVDNPALRALREGVIVGLANHTVLIAKDGTERPIDDSAAPIRDPRGGIAGAVLVFRDITERKEQENELIRAHAELERRVEMRTKELATTNRFQQALLESIQVGIVACDQQGVLTLFNRATREFHGLPLTQIPAEQWADHYDLFQADGASRMAMDQVPLFRALRGENLVDVEMVIAPKQGAPRTLAASGRAFHDDRGELLGAVVAMHDITFRKQAEAELKRINDDLEDRVQRRMADLTTAMAALKQSEEHFRTLADNISQLAWMADSDGALFWYNQRWYDYTGTTPAEMQGWGWQQVHHPDHLDRVVAKYKQAVAEGEQWEDTFPLRSKEGEYRWFLSRAVPIRDETGRVLHWFGTNTDVTEQRKMADELRQLAADLSEADRRKDEFLATLAHELRNPLAPISNGLQVLKIAGSADSTVIQTRTMMERQLGQMVRLVDDLLDVSRITRNKLELRKDRVELATVISSAVETSRPLIESCGHNLTVEMPSEPILLDADLVRLAQVFSNLLNNAAKYTTRGGKIQLHAERRGDEVVVTVTDNGLGIPAAMLPKVFDMFTQVDRTLERAQGGLGIGLTLVRRLVDMHGGTVTALSEGDDRGSVFTVRLPVVDPIAKKAAPAAAIKSASNRPKRKILVADDNVDSATSLSLMLKYMGNEMRMAHDGLQAVAAAEEFRPEVILLDIGMPNLNGYEACRRIREQEWGKKIYLVALTGWGQDEDRQRSKEAGFNYHLVKPVDPGMLEKLLNSLVVNS</sequence>
<dbReference type="FunFam" id="3.30.450.20:FF:000099">
    <property type="entry name" value="Sensory box sensor histidine kinase"/>
    <property type="match status" value="1"/>
</dbReference>
<dbReference type="InterPro" id="IPR003594">
    <property type="entry name" value="HATPase_dom"/>
</dbReference>
<dbReference type="InterPro" id="IPR058544">
    <property type="entry name" value="ETR1_N"/>
</dbReference>
<dbReference type="KEGG" id="aagg:ETAA8_58690"/>
<dbReference type="PROSITE" id="PS50113">
    <property type="entry name" value="PAC"/>
    <property type="match status" value="3"/>
</dbReference>
<dbReference type="InterPro" id="IPR011006">
    <property type="entry name" value="CheY-like_superfamily"/>
</dbReference>
<feature type="domain" description="PAC" evidence="12">
    <location>
        <begin position="551"/>
        <end position="603"/>
    </location>
</feature>
<feature type="transmembrane region" description="Helical" evidence="8">
    <location>
        <begin position="38"/>
        <end position="56"/>
    </location>
</feature>
<reference evidence="13 14" key="1">
    <citation type="submission" date="2019-02" db="EMBL/GenBank/DDBJ databases">
        <title>Deep-cultivation of Planctomycetes and their phenomic and genomic characterization uncovers novel biology.</title>
        <authorList>
            <person name="Wiegand S."/>
            <person name="Jogler M."/>
            <person name="Boedeker C."/>
            <person name="Pinto D."/>
            <person name="Vollmers J."/>
            <person name="Rivas-Marin E."/>
            <person name="Kohn T."/>
            <person name="Peeters S.H."/>
            <person name="Heuer A."/>
            <person name="Rast P."/>
            <person name="Oberbeckmann S."/>
            <person name="Bunk B."/>
            <person name="Jeske O."/>
            <person name="Meyerdierks A."/>
            <person name="Storesund J.E."/>
            <person name="Kallscheuer N."/>
            <person name="Luecker S."/>
            <person name="Lage O.M."/>
            <person name="Pohl T."/>
            <person name="Merkel B.J."/>
            <person name="Hornburger P."/>
            <person name="Mueller R.-W."/>
            <person name="Bruemmer F."/>
            <person name="Labrenz M."/>
            <person name="Spormann A.M."/>
            <person name="Op den Camp H."/>
            <person name="Overmann J."/>
            <person name="Amann R."/>
            <person name="Jetten M.S.M."/>
            <person name="Mascher T."/>
            <person name="Medema M.H."/>
            <person name="Devos D.P."/>
            <person name="Kaster A.-K."/>
            <person name="Ovreas L."/>
            <person name="Rohde M."/>
            <person name="Galperin M.Y."/>
            <person name="Jogler C."/>
        </authorList>
    </citation>
    <scope>NUCLEOTIDE SEQUENCE [LARGE SCALE GENOMIC DNA]</scope>
    <source>
        <strain evidence="13 14">ETA_A8</strain>
    </source>
</reference>
<dbReference type="Gene3D" id="3.40.50.2300">
    <property type="match status" value="1"/>
</dbReference>
<keyword evidence="3 6" id="KW-0597">Phosphoprotein</keyword>
<dbReference type="CDD" id="cd00075">
    <property type="entry name" value="HATPase"/>
    <property type="match status" value="1"/>
</dbReference>
<evidence type="ECO:0000256" key="6">
    <source>
        <dbReference type="PROSITE-ProRule" id="PRU00169"/>
    </source>
</evidence>
<dbReference type="Proteomes" id="UP000315017">
    <property type="component" value="Chromosome"/>
</dbReference>
<keyword evidence="4 13" id="KW-0808">Transferase</keyword>
<dbReference type="PROSITE" id="PS50112">
    <property type="entry name" value="PAS"/>
    <property type="match status" value="2"/>
</dbReference>
<dbReference type="InterPro" id="IPR013655">
    <property type="entry name" value="PAS_fold_3"/>
</dbReference>
<dbReference type="FunFam" id="3.30.565.10:FF:000006">
    <property type="entry name" value="Sensor histidine kinase WalK"/>
    <property type="match status" value="1"/>
</dbReference>
<feature type="domain" description="Response regulatory" evidence="10">
    <location>
        <begin position="861"/>
        <end position="977"/>
    </location>
</feature>
<proteinExistence type="predicted"/>
<evidence type="ECO:0000256" key="4">
    <source>
        <dbReference type="ARBA" id="ARBA00022679"/>
    </source>
</evidence>
<dbReference type="CDD" id="cd00082">
    <property type="entry name" value="HisKA"/>
    <property type="match status" value="1"/>
</dbReference>
<keyword evidence="7" id="KW-0175">Coiled coil</keyword>
<dbReference type="SUPFAM" id="SSF52172">
    <property type="entry name" value="CheY-like"/>
    <property type="match status" value="1"/>
</dbReference>
<dbReference type="EMBL" id="CP036274">
    <property type="protein sequence ID" value="QDU30721.1"/>
    <property type="molecule type" value="Genomic_DNA"/>
</dbReference>
<dbReference type="InterPro" id="IPR036097">
    <property type="entry name" value="HisK_dim/P_sf"/>
</dbReference>
<gene>
    <name evidence="13" type="primary">luxQ_13</name>
    <name evidence="13" type="ORF">ETAA8_58690</name>
</gene>
<dbReference type="EC" id="2.7.13.3" evidence="2"/>
<feature type="coiled-coil region" evidence="7">
    <location>
        <begin position="130"/>
        <end position="168"/>
    </location>
</feature>
<name>A0A517YKG3_9BACT</name>
<evidence type="ECO:0000256" key="7">
    <source>
        <dbReference type="SAM" id="Coils"/>
    </source>
</evidence>
<protein>
    <recommendedName>
        <fullName evidence="2">histidine kinase</fullName>
        <ecNumber evidence="2">2.7.13.3</ecNumber>
    </recommendedName>
</protein>
<feature type="domain" description="PAS" evidence="11">
    <location>
        <begin position="172"/>
        <end position="245"/>
    </location>
</feature>
<dbReference type="RefSeq" id="WP_145096650.1">
    <property type="nucleotide sequence ID" value="NZ_CP036274.1"/>
</dbReference>
<dbReference type="Pfam" id="PF08448">
    <property type="entry name" value="PAS_4"/>
    <property type="match status" value="2"/>
</dbReference>
<keyword evidence="8" id="KW-1133">Transmembrane helix</keyword>
<feature type="domain" description="Histidine kinase" evidence="9">
    <location>
        <begin position="621"/>
        <end position="839"/>
    </location>
</feature>
<organism evidence="13 14">
    <name type="scientific">Anatilimnocola aggregata</name>
    <dbReference type="NCBI Taxonomy" id="2528021"/>
    <lineage>
        <taxon>Bacteria</taxon>
        <taxon>Pseudomonadati</taxon>
        <taxon>Planctomycetota</taxon>
        <taxon>Planctomycetia</taxon>
        <taxon>Pirellulales</taxon>
        <taxon>Pirellulaceae</taxon>
        <taxon>Anatilimnocola</taxon>
    </lineage>
</organism>
<dbReference type="SMART" id="SM00387">
    <property type="entry name" value="HATPase_c"/>
    <property type="match status" value="1"/>
</dbReference>
<dbReference type="Pfam" id="PF00072">
    <property type="entry name" value="Response_reg"/>
    <property type="match status" value="1"/>
</dbReference>
<dbReference type="Pfam" id="PF02518">
    <property type="entry name" value="HATPase_c"/>
    <property type="match status" value="1"/>
</dbReference>
<dbReference type="InterPro" id="IPR000700">
    <property type="entry name" value="PAS-assoc_C"/>
</dbReference>
<evidence type="ECO:0000259" key="12">
    <source>
        <dbReference type="PROSITE" id="PS50113"/>
    </source>
</evidence>
<dbReference type="SMART" id="SM00091">
    <property type="entry name" value="PAS"/>
    <property type="match status" value="3"/>
</dbReference>
<dbReference type="PRINTS" id="PR00344">
    <property type="entry name" value="BCTRLSENSOR"/>
</dbReference>
<dbReference type="Pfam" id="PF25487">
    <property type="entry name" value="ETR1_N"/>
    <property type="match status" value="1"/>
</dbReference>
<dbReference type="InterPro" id="IPR036890">
    <property type="entry name" value="HATPase_C_sf"/>
</dbReference>
<dbReference type="InterPro" id="IPR000014">
    <property type="entry name" value="PAS"/>
</dbReference>
<dbReference type="CDD" id="cd00130">
    <property type="entry name" value="PAS"/>
    <property type="match status" value="3"/>
</dbReference>
<evidence type="ECO:0000313" key="13">
    <source>
        <dbReference type="EMBL" id="QDU30721.1"/>
    </source>
</evidence>
<dbReference type="InterPro" id="IPR005467">
    <property type="entry name" value="His_kinase_dom"/>
</dbReference>
<evidence type="ECO:0000256" key="5">
    <source>
        <dbReference type="ARBA" id="ARBA00022777"/>
    </source>
</evidence>
<dbReference type="PROSITE" id="PS50110">
    <property type="entry name" value="RESPONSE_REGULATORY"/>
    <property type="match status" value="1"/>
</dbReference>
<dbReference type="SUPFAM" id="SSF47384">
    <property type="entry name" value="Homodimeric domain of signal transducing histidine kinase"/>
    <property type="match status" value="1"/>
</dbReference>
<dbReference type="SMART" id="SM00448">
    <property type="entry name" value="REC"/>
    <property type="match status" value="1"/>
</dbReference>
<dbReference type="Pfam" id="PF08447">
    <property type="entry name" value="PAS_3"/>
    <property type="match status" value="1"/>
</dbReference>
<accession>A0A517YKG3</accession>
<feature type="domain" description="PAC" evidence="12">
    <location>
        <begin position="250"/>
        <end position="302"/>
    </location>
</feature>
<dbReference type="InterPro" id="IPR013656">
    <property type="entry name" value="PAS_4"/>
</dbReference>
<dbReference type="CDD" id="cd17580">
    <property type="entry name" value="REC_2_DhkD-like"/>
    <property type="match status" value="1"/>
</dbReference>
<feature type="coiled-coil region" evidence="7">
    <location>
        <begin position="591"/>
        <end position="621"/>
    </location>
</feature>
<dbReference type="PANTHER" id="PTHR43547:SF2">
    <property type="entry name" value="HYBRID SIGNAL TRANSDUCTION HISTIDINE KINASE C"/>
    <property type="match status" value="1"/>
</dbReference>
<dbReference type="Gene3D" id="1.10.287.130">
    <property type="match status" value="1"/>
</dbReference>
<feature type="domain" description="PAS" evidence="11">
    <location>
        <begin position="478"/>
        <end position="548"/>
    </location>
</feature>
<dbReference type="SUPFAM" id="SSF55874">
    <property type="entry name" value="ATPase domain of HSP90 chaperone/DNA topoisomerase II/histidine kinase"/>
    <property type="match status" value="1"/>
</dbReference>
<dbReference type="InterPro" id="IPR035965">
    <property type="entry name" value="PAS-like_dom_sf"/>
</dbReference>
<keyword evidence="8" id="KW-0812">Transmembrane</keyword>
<dbReference type="OrthoDB" id="3272385at2"/>
<evidence type="ECO:0000259" key="11">
    <source>
        <dbReference type="PROSITE" id="PS50112"/>
    </source>
</evidence>
<feature type="transmembrane region" description="Helical" evidence="8">
    <location>
        <begin position="68"/>
        <end position="92"/>
    </location>
</feature>
<keyword evidence="14" id="KW-1185">Reference proteome</keyword>
<feature type="domain" description="PAC" evidence="12">
    <location>
        <begin position="400"/>
        <end position="452"/>
    </location>
</feature>
<dbReference type="InterPro" id="IPR001610">
    <property type="entry name" value="PAC"/>
</dbReference>
<dbReference type="SMART" id="SM00388">
    <property type="entry name" value="HisKA"/>
    <property type="match status" value="1"/>
</dbReference>
<dbReference type="Gene3D" id="3.30.565.10">
    <property type="entry name" value="Histidine kinase-like ATPase, C-terminal domain"/>
    <property type="match status" value="1"/>
</dbReference>
<dbReference type="PANTHER" id="PTHR43547">
    <property type="entry name" value="TWO-COMPONENT HISTIDINE KINASE"/>
    <property type="match status" value="1"/>
</dbReference>
<evidence type="ECO:0000256" key="3">
    <source>
        <dbReference type="ARBA" id="ARBA00022553"/>
    </source>
</evidence>
<dbReference type="InterPro" id="IPR003661">
    <property type="entry name" value="HisK_dim/P_dom"/>
</dbReference>
<dbReference type="Gene3D" id="3.30.450.20">
    <property type="entry name" value="PAS domain"/>
    <property type="match status" value="3"/>
</dbReference>
<keyword evidence="8" id="KW-0472">Membrane</keyword>